<dbReference type="EMBL" id="SLWR01000006">
    <property type="protein sequence ID" value="TCO47212.1"/>
    <property type="molecule type" value="Genomic_DNA"/>
</dbReference>
<organism evidence="4 5">
    <name type="scientific">Kribbella antiqua</name>
    <dbReference type="NCBI Taxonomy" id="2512217"/>
    <lineage>
        <taxon>Bacteria</taxon>
        <taxon>Bacillati</taxon>
        <taxon>Actinomycetota</taxon>
        <taxon>Actinomycetes</taxon>
        <taxon>Propionibacteriales</taxon>
        <taxon>Kribbellaceae</taxon>
        <taxon>Kribbella</taxon>
    </lineage>
</organism>
<evidence type="ECO:0000313" key="5">
    <source>
        <dbReference type="Proteomes" id="UP000295573"/>
    </source>
</evidence>
<evidence type="ECO:0008006" key="6">
    <source>
        <dbReference type="Google" id="ProtNLM"/>
    </source>
</evidence>
<keyword evidence="3" id="KW-0732">Signal</keyword>
<keyword evidence="2" id="KW-0812">Transmembrane</keyword>
<protein>
    <recommendedName>
        <fullName evidence="6">MYXO-CTERM domain-containing protein</fullName>
    </recommendedName>
</protein>
<name>A0A4R2IRC4_9ACTN</name>
<feature type="transmembrane region" description="Helical" evidence="2">
    <location>
        <begin position="96"/>
        <end position="117"/>
    </location>
</feature>
<dbReference type="Proteomes" id="UP000295573">
    <property type="component" value="Unassembled WGS sequence"/>
</dbReference>
<sequence>MNRKWSALALSAVAMGAVAVSATEASAGPKDPAGSSGVVLVDPPNWPDEGSGYPGSGTATPEYNYPNYDPKYEVARVAPAPSASVASSSDDTAATVLQAGASALGGAGVAFGAMWLFRRHHRLAG</sequence>
<dbReference type="AlphaFoldDB" id="A0A4R2IRC4"/>
<feature type="region of interest" description="Disordered" evidence="1">
    <location>
        <begin position="24"/>
        <end position="60"/>
    </location>
</feature>
<keyword evidence="2" id="KW-0472">Membrane</keyword>
<evidence type="ECO:0000256" key="1">
    <source>
        <dbReference type="SAM" id="MobiDB-lite"/>
    </source>
</evidence>
<feature type="signal peptide" evidence="3">
    <location>
        <begin position="1"/>
        <end position="27"/>
    </location>
</feature>
<gene>
    <name evidence="4" type="ORF">EV646_106452</name>
</gene>
<keyword evidence="2" id="KW-1133">Transmembrane helix</keyword>
<proteinExistence type="predicted"/>
<evidence type="ECO:0000256" key="3">
    <source>
        <dbReference type="SAM" id="SignalP"/>
    </source>
</evidence>
<keyword evidence="5" id="KW-1185">Reference proteome</keyword>
<dbReference type="RefSeq" id="WP_132150636.1">
    <property type="nucleotide sequence ID" value="NZ_SLWR01000006.1"/>
</dbReference>
<evidence type="ECO:0000313" key="4">
    <source>
        <dbReference type="EMBL" id="TCO47212.1"/>
    </source>
</evidence>
<evidence type="ECO:0000256" key="2">
    <source>
        <dbReference type="SAM" id="Phobius"/>
    </source>
</evidence>
<accession>A0A4R2IRC4</accession>
<feature type="chain" id="PRO_5020197253" description="MYXO-CTERM domain-containing protein" evidence="3">
    <location>
        <begin position="28"/>
        <end position="125"/>
    </location>
</feature>
<comment type="caution">
    <text evidence="4">The sequence shown here is derived from an EMBL/GenBank/DDBJ whole genome shotgun (WGS) entry which is preliminary data.</text>
</comment>
<reference evidence="4 5" key="1">
    <citation type="journal article" date="2015" name="Stand. Genomic Sci.">
        <title>Genomic Encyclopedia of Bacterial and Archaeal Type Strains, Phase III: the genomes of soil and plant-associated and newly described type strains.</title>
        <authorList>
            <person name="Whitman W.B."/>
            <person name="Woyke T."/>
            <person name="Klenk H.P."/>
            <person name="Zhou Y."/>
            <person name="Lilburn T.G."/>
            <person name="Beck B.J."/>
            <person name="De Vos P."/>
            <person name="Vandamme P."/>
            <person name="Eisen J.A."/>
            <person name="Garrity G."/>
            <person name="Hugenholtz P."/>
            <person name="Kyrpides N.C."/>
        </authorList>
    </citation>
    <scope>NUCLEOTIDE SEQUENCE [LARGE SCALE GENOMIC DNA]</scope>
    <source>
        <strain evidence="4 5">VKM Ac-2541</strain>
    </source>
</reference>